<dbReference type="EMBL" id="CP003346">
    <property type="protein sequence ID" value="AGA80559.1"/>
    <property type="molecule type" value="Genomic_DNA"/>
</dbReference>
<evidence type="ECO:0000313" key="2">
    <source>
        <dbReference type="Proteomes" id="UP000010796"/>
    </source>
</evidence>
<sequence>MHKYTYKYIKIQLFTYRYYTLLIFTLRFNNEHS</sequence>
<evidence type="ECO:0000313" key="1">
    <source>
        <dbReference type="EMBL" id="AGA80559.1"/>
    </source>
</evidence>
<name>L0G2Y0_ECHVK</name>
<dbReference type="HOGENOM" id="CLU_3381616_0_0_10"/>
<proteinExistence type="predicted"/>
<gene>
    <name evidence="1" type="ordered locus">Echvi_4375</name>
</gene>
<dbReference type="KEGG" id="evi:Echvi_4375"/>
<keyword evidence="2" id="KW-1185">Reference proteome</keyword>
<protein>
    <submittedName>
        <fullName evidence="1">Uncharacterized protein</fullName>
    </submittedName>
</protein>
<organism evidence="1 2">
    <name type="scientific">Echinicola vietnamensis (strain DSM 17526 / LMG 23754 / KMM 6221)</name>
    <dbReference type="NCBI Taxonomy" id="926556"/>
    <lineage>
        <taxon>Bacteria</taxon>
        <taxon>Pseudomonadati</taxon>
        <taxon>Bacteroidota</taxon>
        <taxon>Cytophagia</taxon>
        <taxon>Cytophagales</taxon>
        <taxon>Cyclobacteriaceae</taxon>
        <taxon>Echinicola</taxon>
    </lineage>
</organism>
<accession>L0G2Y0</accession>
<dbReference type="AlphaFoldDB" id="L0G2Y0"/>
<reference evidence="2" key="1">
    <citation type="submission" date="2012-02" db="EMBL/GenBank/DDBJ databases">
        <title>The complete genome of Echinicola vietnamensis DSM 17526.</title>
        <authorList>
            <person name="Lucas S."/>
            <person name="Copeland A."/>
            <person name="Lapidus A."/>
            <person name="Glavina del Rio T."/>
            <person name="Dalin E."/>
            <person name="Tice H."/>
            <person name="Bruce D."/>
            <person name="Goodwin L."/>
            <person name="Pitluck S."/>
            <person name="Peters L."/>
            <person name="Ovchinnikova G."/>
            <person name="Teshima H."/>
            <person name="Kyrpides N."/>
            <person name="Mavromatis K."/>
            <person name="Ivanova N."/>
            <person name="Brettin T."/>
            <person name="Detter J.C."/>
            <person name="Han C."/>
            <person name="Larimer F."/>
            <person name="Land M."/>
            <person name="Hauser L."/>
            <person name="Markowitz V."/>
            <person name="Cheng J.-F."/>
            <person name="Hugenholtz P."/>
            <person name="Woyke T."/>
            <person name="Wu D."/>
            <person name="Brambilla E."/>
            <person name="Klenk H.-P."/>
            <person name="Eisen J.A."/>
        </authorList>
    </citation>
    <scope>NUCLEOTIDE SEQUENCE [LARGE SCALE GENOMIC DNA]</scope>
    <source>
        <strain evidence="2">DSM 17526 / LMG 23754 / KMM 6221</strain>
    </source>
</reference>
<dbReference type="Proteomes" id="UP000010796">
    <property type="component" value="Chromosome"/>
</dbReference>